<dbReference type="Proteomes" id="UP001516400">
    <property type="component" value="Unassembled WGS sequence"/>
</dbReference>
<organism evidence="1 2">
    <name type="scientific">Cryptolaemus montrouzieri</name>
    <dbReference type="NCBI Taxonomy" id="559131"/>
    <lineage>
        <taxon>Eukaryota</taxon>
        <taxon>Metazoa</taxon>
        <taxon>Ecdysozoa</taxon>
        <taxon>Arthropoda</taxon>
        <taxon>Hexapoda</taxon>
        <taxon>Insecta</taxon>
        <taxon>Pterygota</taxon>
        <taxon>Neoptera</taxon>
        <taxon>Endopterygota</taxon>
        <taxon>Coleoptera</taxon>
        <taxon>Polyphaga</taxon>
        <taxon>Cucujiformia</taxon>
        <taxon>Coccinelloidea</taxon>
        <taxon>Coccinellidae</taxon>
        <taxon>Scymninae</taxon>
        <taxon>Scymnini</taxon>
        <taxon>Cryptolaemus</taxon>
    </lineage>
</organism>
<gene>
    <name evidence="1" type="ORF">HHI36_006752</name>
</gene>
<comment type="caution">
    <text evidence="1">The sequence shown here is derived from an EMBL/GenBank/DDBJ whole genome shotgun (WGS) entry which is preliminary data.</text>
</comment>
<keyword evidence="2" id="KW-1185">Reference proteome</keyword>
<name>A0ABD2NYH6_9CUCU</name>
<dbReference type="EMBL" id="JABFTP020000144">
    <property type="protein sequence ID" value="KAL3283613.1"/>
    <property type="molecule type" value="Genomic_DNA"/>
</dbReference>
<accession>A0ABD2NYH6</accession>
<protein>
    <submittedName>
        <fullName evidence="1">Uncharacterized protein</fullName>
    </submittedName>
</protein>
<dbReference type="AlphaFoldDB" id="A0ABD2NYH6"/>
<proteinExistence type="predicted"/>
<evidence type="ECO:0000313" key="1">
    <source>
        <dbReference type="EMBL" id="KAL3283613.1"/>
    </source>
</evidence>
<sequence>MEECLEEMDEFYENRSAYDSKEEGEIDGVVQPNAKLHIRDLCFIGKDQHTKWLKHLSRQAIETKAVDIVEDRLGATAVIKT</sequence>
<reference evidence="1 2" key="1">
    <citation type="journal article" date="2021" name="BMC Biol.">
        <title>Horizontally acquired antibacterial genes associated with adaptive radiation of ladybird beetles.</title>
        <authorList>
            <person name="Li H.S."/>
            <person name="Tang X.F."/>
            <person name="Huang Y.H."/>
            <person name="Xu Z.Y."/>
            <person name="Chen M.L."/>
            <person name="Du X.Y."/>
            <person name="Qiu B.Y."/>
            <person name="Chen P.T."/>
            <person name="Zhang W."/>
            <person name="Slipinski A."/>
            <person name="Escalona H.E."/>
            <person name="Waterhouse R.M."/>
            <person name="Zwick A."/>
            <person name="Pang H."/>
        </authorList>
    </citation>
    <scope>NUCLEOTIDE SEQUENCE [LARGE SCALE GENOMIC DNA]</scope>
    <source>
        <strain evidence="1">SYSU2018</strain>
    </source>
</reference>
<evidence type="ECO:0000313" key="2">
    <source>
        <dbReference type="Proteomes" id="UP001516400"/>
    </source>
</evidence>